<comment type="caution">
    <text evidence="2">The sequence shown here is derived from an EMBL/GenBank/DDBJ whole genome shotgun (WGS) entry which is preliminary data.</text>
</comment>
<evidence type="ECO:0000256" key="1">
    <source>
        <dbReference type="SAM" id="MobiDB-lite"/>
    </source>
</evidence>
<dbReference type="EMBL" id="BAAATA010000078">
    <property type="protein sequence ID" value="GAA2513111.1"/>
    <property type="molecule type" value="Genomic_DNA"/>
</dbReference>
<dbReference type="Proteomes" id="UP001501358">
    <property type="component" value="Unassembled WGS sequence"/>
</dbReference>
<evidence type="ECO:0000313" key="2">
    <source>
        <dbReference type="EMBL" id="GAA2513111.1"/>
    </source>
</evidence>
<sequence>MSVGTAHACATAVVDHLPRRAPGLLRALRETGSGHVLPGGTLTECDRAGDSPADFSPNTAATA</sequence>
<keyword evidence="3" id="KW-1185">Reference proteome</keyword>
<evidence type="ECO:0000313" key="3">
    <source>
        <dbReference type="Proteomes" id="UP001501358"/>
    </source>
</evidence>
<reference evidence="2 3" key="1">
    <citation type="journal article" date="2019" name="Int. J. Syst. Evol. Microbiol.">
        <title>The Global Catalogue of Microorganisms (GCM) 10K type strain sequencing project: providing services to taxonomists for standard genome sequencing and annotation.</title>
        <authorList>
            <consortium name="The Broad Institute Genomics Platform"/>
            <consortium name="The Broad Institute Genome Sequencing Center for Infectious Disease"/>
            <person name="Wu L."/>
            <person name="Ma J."/>
        </authorList>
    </citation>
    <scope>NUCLEOTIDE SEQUENCE [LARGE SCALE GENOMIC DNA]</scope>
    <source>
        <strain evidence="2 3">JCM 6307</strain>
    </source>
</reference>
<protein>
    <submittedName>
        <fullName evidence="2">Uncharacterized protein</fullName>
    </submittedName>
</protein>
<name>A0ABN3N331_9ACTN</name>
<gene>
    <name evidence="2" type="ORF">GCM10010406_56040</name>
</gene>
<accession>A0ABN3N331</accession>
<organism evidence="2 3">
    <name type="scientific">Streptomyces thermolineatus</name>
    <dbReference type="NCBI Taxonomy" id="44033"/>
    <lineage>
        <taxon>Bacteria</taxon>
        <taxon>Bacillati</taxon>
        <taxon>Actinomycetota</taxon>
        <taxon>Actinomycetes</taxon>
        <taxon>Kitasatosporales</taxon>
        <taxon>Streptomycetaceae</taxon>
        <taxon>Streptomyces</taxon>
    </lineage>
</organism>
<feature type="region of interest" description="Disordered" evidence="1">
    <location>
        <begin position="32"/>
        <end position="63"/>
    </location>
</feature>
<proteinExistence type="predicted"/>